<keyword evidence="1" id="KW-0472">Membrane</keyword>
<keyword evidence="1" id="KW-0812">Transmembrane</keyword>
<dbReference type="EMBL" id="LAZR01011487">
    <property type="protein sequence ID" value="KKM61417.1"/>
    <property type="molecule type" value="Genomic_DNA"/>
</dbReference>
<comment type="caution">
    <text evidence="2">The sequence shown here is derived from an EMBL/GenBank/DDBJ whole genome shotgun (WGS) entry which is preliminary data.</text>
</comment>
<protein>
    <submittedName>
        <fullName evidence="2">Uncharacterized protein</fullName>
    </submittedName>
</protein>
<dbReference type="AlphaFoldDB" id="A0A0F9LWJ3"/>
<accession>A0A0F9LWJ3</accession>
<feature type="transmembrane region" description="Helical" evidence="1">
    <location>
        <begin position="6"/>
        <end position="25"/>
    </location>
</feature>
<name>A0A0F9LWJ3_9ZZZZ</name>
<organism evidence="2">
    <name type="scientific">marine sediment metagenome</name>
    <dbReference type="NCBI Taxonomy" id="412755"/>
    <lineage>
        <taxon>unclassified sequences</taxon>
        <taxon>metagenomes</taxon>
        <taxon>ecological metagenomes</taxon>
    </lineage>
</organism>
<sequence>MELFELVIEIMLGSISALVFIVILWDHIIDDRRLTKRVQSYYEDVENFIFSILEKSYFEVYKLSPDLSTSEKERSEKSYSSFSQKSIYYKNILLGEMIKYLIDIYSRYYCSYKIWPYGSGICCTRI</sequence>
<evidence type="ECO:0000256" key="1">
    <source>
        <dbReference type="SAM" id="Phobius"/>
    </source>
</evidence>
<feature type="non-terminal residue" evidence="2">
    <location>
        <position position="126"/>
    </location>
</feature>
<evidence type="ECO:0000313" key="2">
    <source>
        <dbReference type="EMBL" id="KKM61417.1"/>
    </source>
</evidence>
<reference evidence="2" key="1">
    <citation type="journal article" date="2015" name="Nature">
        <title>Complex archaea that bridge the gap between prokaryotes and eukaryotes.</title>
        <authorList>
            <person name="Spang A."/>
            <person name="Saw J.H."/>
            <person name="Jorgensen S.L."/>
            <person name="Zaremba-Niedzwiedzka K."/>
            <person name="Martijn J."/>
            <person name="Lind A.E."/>
            <person name="van Eijk R."/>
            <person name="Schleper C."/>
            <person name="Guy L."/>
            <person name="Ettema T.J."/>
        </authorList>
    </citation>
    <scope>NUCLEOTIDE SEQUENCE</scope>
</reference>
<proteinExistence type="predicted"/>
<gene>
    <name evidence="2" type="ORF">LCGC14_1531960</name>
</gene>
<keyword evidence="1" id="KW-1133">Transmembrane helix</keyword>